<evidence type="ECO:0000313" key="1">
    <source>
        <dbReference type="EMBL" id="PON33895.1"/>
    </source>
</evidence>
<dbReference type="SUPFAM" id="SSF53098">
    <property type="entry name" value="Ribonuclease H-like"/>
    <property type="match status" value="1"/>
</dbReference>
<dbReference type="OrthoDB" id="10462454at2759"/>
<feature type="non-terminal residue" evidence="1">
    <location>
        <position position="1"/>
    </location>
</feature>
<proteinExistence type="predicted"/>
<comment type="caution">
    <text evidence="1">The sequence shown here is derived from an EMBL/GenBank/DDBJ whole genome shotgun (WGS) entry which is preliminary data.</text>
</comment>
<protein>
    <submittedName>
        <fullName evidence="1">Ribonuclease H-like domain containing protein</fullName>
    </submittedName>
</protein>
<reference evidence="2" key="1">
    <citation type="submission" date="2016-06" db="EMBL/GenBank/DDBJ databases">
        <title>Parallel loss of symbiosis genes in relatives of nitrogen-fixing non-legume Parasponia.</title>
        <authorList>
            <person name="Van Velzen R."/>
            <person name="Holmer R."/>
            <person name="Bu F."/>
            <person name="Rutten L."/>
            <person name="Van Zeijl A."/>
            <person name="Liu W."/>
            <person name="Santuari L."/>
            <person name="Cao Q."/>
            <person name="Sharma T."/>
            <person name="Shen D."/>
            <person name="Roswanjaya Y."/>
            <person name="Wardhani T."/>
            <person name="Kalhor M.S."/>
            <person name="Jansen J."/>
            <person name="Van den Hoogen J."/>
            <person name="Gungor B."/>
            <person name="Hartog M."/>
            <person name="Hontelez J."/>
            <person name="Verver J."/>
            <person name="Yang W.-C."/>
            <person name="Schijlen E."/>
            <person name="Repin R."/>
            <person name="Schilthuizen M."/>
            <person name="Schranz E."/>
            <person name="Heidstra R."/>
            <person name="Miyata K."/>
            <person name="Fedorova E."/>
            <person name="Kohlen W."/>
            <person name="Bisseling T."/>
            <person name="Smit S."/>
            <person name="Geurts R."/>
        </authorList>
    </citation>
    <scope>NUCLEOTIDE SEQUENCE [LARGE SCALE GENOMIC DNA]</scope>
    <source>
        <strain evidence="2">cv. WU1-14</strain>
    </source>
</reference>
<dbReference type="Proteomes" id="UP000237105">
    <property type="component" value="Unassembled WGS sequence"/>
</dbReference>
<name>A0A2P5ABH8_PARAD</name>
<evidence type="ECO:0000313" key="2">
    <source>
        <dbReference type="Proteomes" id="UP000237105"/>
    </source>
</evidence>
<accession>A0A2P5ABH8</accession>
<organism evidence="1 2">
    <name type="scientific">Parasponia andersonii</name>
    <name type="common">Sponia andersonii</name>
    <dbReference type="NCBI Taxonomy" id="3476"/>
    <lineage>
        <taxon>Eukaryota</taxon>
        <taxon>Viridiplantae</taxon>
        <taxon>Streptophyta</taxon>
        <taxon>Embryophyta</taxon>
        <taxon>Tracheophyta</taxon>
        <taxon>Spermatophyta</taxon>
        <taxon>Magnoliopsida</taxon>
        <taxon>eudicotyledons</taxon>
        <taxon>Gunneridae</taxon>
        <taxon>Pentapetalae</taxon>
        <taxon>rosids</taxon>
        <taxon>fabids</taxon>
        <taxon>Rosales</taxon>
        <taxon>Cannabaceae</taxon>
        <taxon>Parasponia</taxon>
    </lineage>
</organism>
<dbReference type="AlphaFoldDB" id="A0A2P5ABH8"/>
<keyword evidence="2" id="KW-1185">Reference proteome</keyword>
<sequence>DSVSVCWIKSGFGCLELNTDAAYDHHVGIAGLGFITRNHDGCVMAAGFNGACLINNVTMIKALAAGFGIQVAQHPRLFPCSMVTDGLSAVNLIQGISLFSA</sequence>
<dbReference type="EMBL" id="JXTB01000695">
    <property type="protein sequence ID" value="PON33895.1"/>
    <property type="molecule type" value="Genomic_DNA"/>
</dbReference>
<dbReference type="InterPro" id="IPR012337">
    <property type="entry name" value="RNaseH-like_sf"/>
</dbReference>
<gene>
    <name evidence="1" type="ORF">PanWU01x14_348990</name>
</gene>